<accession>A0ABS1GQR6</accession>
<dbReference type="EMBL" id="JAENSR010000002">
    <property type="protein sequence ID" value="MBK3459285.1"/>
    <property type="molecule type" value="Genomic_DNA"/>
</dbReference>
<comment type="caution">
    <text evidence="1">The sequence shown here is derived from an EMBL/GenBank/DDBJ whole genome shotgun (WGS) entry which is preliminary data.</text>
</comment>
<dbReference type="RefSeq" id="WP_200657566.1">
    <property type="nucleotide sequence ID" value="NZ_JAENSR010000002.1"/>
</dbReference>
<protein>
    <submittedName>
        <fullName evidence="1">Uncharacterized protein</fullName>
    </submittedName>
</protein>
<reference evidence="1 2" key="1">
    <citation type="submission" date="2021-01" db="EMBL/GenBank/DDBJ databases">
        <title>Antibiotic resistance and phylogeny of Pseudomonas spp. isolated over three decades from chicken meat in the Norwegian food chain.</title>
        <authorList>
            <person name="Moen B."/>
        </authorList>
    </citation>
    <scope>NUCLEOTIDE SEQUENCE [LARGE SCALE GENOMIC DNA]</scope>
    <source>
        <strain evidence="1 2">MF6766</strain>
    </source>
</reference>
<organism evidence="1 2">
    <name type="scientific">Pseudomonas haemolytica</name>
    <dbReference type="NCBI Taxonomy" id="2600065"/>
    <lineage>
        <taxon>Bacteria</taxon>
        <taxon>Pseudomonadati</taxon>
        <taxon>Pseudomonadota</taxon>
        <taxon>Gammaproteobacteria</taxon>
        <taxon>Pseudomonadales</taxon>
        <taxon>Pseudomonadaceae</taxon>
        <taxon>Pseudomonas</taxon>
    </lineage>
</organism>
<proteinExistence type="predicted"/>
<dbReference type="Proteomes" id="UP000620382">
    <property type="component" value="Unassembled WGS sequence"/>
</dbReference>
<sequence length="95" mass="10776">MSEITIVLYAPPDAFLDAIRDKDYFVTTSFGNSIEQRDAAHRREIALRDELDLLKVRHSKSLAREEALEEEIDALRIQGLCNQSPSLNTTQDATQ</sequence>
<gene>
    <name evidence="1" type="ORF">JJD71_09440</name>
</gene>
<evidence type="ECO:0000313" key="2">
    <source>
        <dbReference type="Proteomes" id="UP000620382"/>
    </source>
</evidence>
<keyword evidence="2" id="KW-1185">Reference proteome</keyword>
<name>A0ABS1GQR6_9PSED</name>
<evidence type="ECO:0000313" key="1">
    <source>
        <dbReference type="EMBL" id="MBK3459285.1"/>
    </source>
</evidence>